<accession>A0AAV7QG20</accession>
<dbReference type="EMBL" id="JANPWB010000010">
    <property type="protein sequence ID" value="KAJ1137180.1"/>
    <property type="molecule type" value="Genomic_DNA"/>
</dbReference>
<dbReference type="Proteomes" id="UP001066276">
    <property type="component" value="Chromosome 6"/>
</dbReference>
<name>A0AAV7QG20_PLEWA</name>
<dbReference type="AlphaFoldDB" id="A0AAV7QG20"/>
<evidence type="ECO:0000313" key="3">
    <source>
        <dbReference type="Proteomes" id="UP001066276"/>
    </source>
</evidence>
<comment type="caution">
    <text evidence="2">The sequence shown here is derived from an EMBL/GenBank/DDBJ whole genome shotgun (WGS) entry which is preliminary data.</text>
</comment>
<gene>
    <name evidence="2" type="ORF">NDU88_003593</name>
</gene>
<reference evidence="2" key="1">
    <citation type="journal article" date="2022" name="bioRxiv">
        <title>Sequencing and chromosome-scale assembly of the giantPleurodeles waltlgenome.</title>
        <authorList>
            <person name="Brown T."/>
            <person name="Elewa A."/>
            <person name="Iarovenko S."/>
            <person name="Subramanian E."/>
            <person name="Araus A.J."/>
            <person name="Petzold A."/>
            <person name="Susuki M."/>
            <person name="Suzuki K.-i.T."/>
            <person name="Hayashi T."/>
            <person name="Toyoda A."/>
            <person name="Oliveira C."/>
            <person name="Osipova E."/>
            <person name="Leigh N.D."/>
            <person name="Simon A."/>
            <person name="Yun M.H."/>
        </authorList>
    </citation>
    <scope>NUCLEOTIDE SEQUENCE</scope>
    <source>
        <strain evidence="2">20211129_DDA</strain>
        <tissue evidence="2">Liver</tissue>
    </source>
</reference>
<keyword evidence="3" id="KW-1185">Reference proteome</keyword>
<organism evidence="2 3">
    <name type="scientific">Pleurodeles waltl</name>
    <name type="common">Iberian ribbed newt</name>
    <dbReference type="NCBI Taxonomy" id="8319"/>
    <lineage>
        <taxon>Eukaryota</taxon>
        <taxon>Metazoa</taxon>
        <taxon>Chordata</taxon>
        <taxon>Craniata</taxon>
        <taxon>Vertebrata</taxon>
        <taxon>Euteleostomi</taxon>
        <taxon>Amphibia</taxon>
        <taxon>Batrachia</taxon>
        <taxon>Caudata</taxon>
        <taxon>Salamandroidea</taxon>
        <taxon>Salamandridae</taxon>
        <taxon>Pleurodelinae</taxon>
        <taxon>Pleurodeles</taxon>
    </lineage>
</organism>
<protein>
    <submittedName>
        <fullName evidence="2">Uncharacterized protein</fullName>
    </submittedName>
</protein>
<feature type="region of interest" description="Disordered" evidence="1">
    <location>
        <begin position="1"/>
        <end position="256"/>
    </location>
</feature>
<feature type="compositionally biased region" description="Basic residues" evidence="1">
    <location>
        <begin position="244"/>
        <end position="256"/>
    </location>
</feature>
<evidence type="ECO:0000313" key="2">
    <source>
        <dbReference type="EMBL" id="KAJ1137180.1"/>
    </source>
</evidence>
<sequence length="256" mass="28405">MILRSCGPRGGAGRRGARTERDGRRGRGRARGSNCGWPPAGDASNNRGEEWKGPTKATYRSWEPTLATNLIQGKRQTKEERGRENRRKTSTGPIKELLRDTPKDNPGSLSSPLTLHSVGKRQPGPESRTWWPSTERPNRENRGGQGGPEATRGPLSRPWPLVAVTRGEALTNRAARAVVGTRSQHPDKRARPSSDQTQDPNGEDTALKPLNSLHSKDKRNTTETPPPKVNSYKPTHDRESTPKTQKRLIVRKPFTK</sequence>
<evidence type="ECO:0000256" key="1">
    <source>
        <dbReference type="SAM" id="MobiDB-lite"/>
    </source>
</evidence>
<proteinExistence type="predicted"/>